<feature type="region of interest" description="Disordered" evidence="1">
    <location>
        <begin position="93"/>
        <end position="117"/>
    </location>
</feature>
<dbReference type="Proteomes" id="UP000054217">
    <property type="component" value="Unassembled WGS sequence"/>
</dbReference>
<reference evidence="2 3" key="1">
    <citation type="submission" date="2014-04" db="EMBL/GenBank/DDBJ databases">
        <authorList>
            <consortium name="DOE Joint Genome Institute"/>
            <person name="Kuo A."/>
            <person name="Kohler A."/>
            <person name="Costa M.D."/>
            <person name="Nagy L.G."/>
            <person name="Floudas D."/>
            <person name="Copeland A."/>
            <person name="Barry K.W."/>
            <person name="Cichocki N."/>
            <person name="Veneault-Fourrey C."/>
            <person name="LaButti K."/>
            <person name="Lindquist E.A."/>
            <person name="Lipzen A."/>
            <person name="Lundell T."/>
            <person name="Morin E."/>
            <person name="Murat C."/>
            <person name="Sun H."/>
            <person name="Tunlid A."/>
            <person name="Henrissat B."/>
            <person name="Grigoriev I.V."/>
            <person name="Hibbett D.S."/>
            <person name="Martin F."/>
            <person name="Nordberg H.P."/>
            <person name="Cantor M.N."/>
            <person name="Hua S.X."/>
        </authorList>
    </citation>
    <scope>NUCLEOTIDE SEQUENCE [LARGE SCALE GENOMIC DNA]</scope>
    <source>
        <strain evidence="2 3">Marx 270</strain>
    </source>
</reference>
<dbReference type="EMBL" id="KN832013">
    <property type="protein sequence ID" value="KIN98638.1"/>
    <property type="molecule type" value="Genomic_DNA"/>
</dbReference>
<accession>A0A0C3NTS3</accession>
<feature type="region of interest" description="Disordered" evidence="1">
    <location>
        <begin position="1"/>
        <end position="43"/>
    </location>
</feature>
<evidence type="ECO:0000256" key="1">
    <source>
        <dbReference type="SAM" id="MobiDB-lite"/>
    </source>
</evidence>
<evidence type="ECO:0000313" key="3">
    <source>
        <dbReference type="Proteomes" id="UP000054217"/>
    </source>
</evidence>
<evidence type="ECO:0000313" key="2">
    <source>
        <dbReference type="EMBL" id="KIN98638.1"/>
    </source>
</evidence>
<reference evidence="3" key="2">
    <citation type="submission" date="2015-01" db="EMBL/GenBank/DDBJ databases">
        <title>Evolutionary Origins and Diversification of the Mycorrhizal Mutualists.</title>
        <authorList>
            <consortium name="DOE Joint Genome Institute"/>
            <consortium name="Mycorrhizal Genomics Consortium"/>
            <person name="Kohler A."/>
            <person name="Kuo A."/>
            <person name="Nagy L.G."/>
            <person name="Floudas D."/>
            <person name="Copeland A."/>
            <person name="Barry K.W."/>
            <person name="Cichocki N."/>
            <person name="Veneault-Fourrey C."/>
            <person name="LaButti K."/>
            <person name="Lindquist E.A."/>
            <person name="Lipzen A."/>
            <person name="Lundell T."/>
            <person name="Morin E."/>
            <person name="Murat C."/>
            <person name="Riley R."/>
            <person name="Ohm R."/>
            <person name="Sun H."/>
            <person name="Tunlid A."/>
            <person name="Henrissat B."/>
            <person name="Grigoriev I.V."/>
            <person name="Hibbett D.S."/>
            <person name="Martin F."/>
        </authorList>
    </citation>
    <scope>NUCLEOTIDE SEQUENCE [LARGE SCALE GENOMIC DNA]</scope>
    <source>
        <strain evidence="3">Marx 270</strain>
    </source>
</reference>
<proteinExistence type="predicted"/>
<organism evidence="2 3">
    <name type="scientific">Pisolithus tinctorius Marx 270</name>
    <dbReference type="NCBI Taxonomy" id="870435"/>
    <lineage>
        <taxon>Eukaryota</taxon>
        <taxon>Fungi</taxon>
        <taxon>Dikarya</taxon>
        <taxon>Basidiomycota</taxon>
        <taxon>Agaricomycotina</taxon>
        <taxon>Agaricomycetes</taxon>
        <taxon>Agaricomycetidae</taxon>
        <taxon>Boletales</taxon>
        <taxon>Sclerodermatineae</taxon>
        <taxon>Pisolithaceae</taxon>
        <taxon>Pisolithus</taxon>
    </lineage>
</organism>
<dbReference type="AlphaFoldDB" id="A0A0C3NTS3"/>
<dbReference type="HOGENOM" id="CLU_2085773_0_0_1"/>
<feature type="compositionally biased region" description="Pro residues" evidence="1">
    <location>
        <begin position="1"/>
        <end position="12"/>
    </location>
</feature>
<keyword evidence="3" id="KW-1185">Reference proteome</keyword>
<protein>
    <submittedName>
        <fullName evidence="2">Uncharacterized protein</fullName>
    </submittedName>
</protein>
<name>A0A0C3NTS3_PISTI</name>
<gene>
    <name evidence="2" type="ORF">M404DRAFT_845548</name>
</gene>
<sequence>MIPGTPNPPKSDPPNGRHPILTLGTAPKSTGTHSSGARIHPTSKERLPFIESLVCLEETMFDSPSGPYASTYPPLFHDIEHRLCSTRFRDHSILNFPTPDSPRPARDSPMWASPPRT</sequence>
<dbReference type="InParanoid" id="A0A0C3NTS3"/>